<dbReference type="OrthoDB" id="9808735at2"/>
<dbReference type="AlphaFoldDB" id="A0A235FBQ4"/>
<dbReference type="InterPro" id="IPR036873">
    <property type="entry name" value="Rhodanese-like_dom_sf"/>
</dbReference>
<keyword evidence="1" id="KW-0711">Selenium</keyword>
<dbReference type="NCBIfam" id="NF008750">
    <property type="entry name" value="PRK11784.1-2"/>
    <property type="match status" value="1"/>
</dbReference>
<dbReference type="Gene3D" id="3.40.250.10">
    <property type="entry name" value="Rhodanese-like domain"/>
    <property type="match status" value="1"/>
</dbReference>
<evidence type="ECO:0000313" key="3">
    <source>
        <dbReference type="EMBL" id="OYD58756.1"/>
    </source>
</evidence>
<dbReference type="PROSITE" id="PS50206">
    <property type="entry name" value="RHODANESE_3"/>
    <property type="match status" value="1"/>
</dbReference>
<dbReference type="PANTHER" id="PTHR30401:SF0">
    <property type="entry name" value="TRNA 2-SELENOURIDINE SYNTHASE"/>
    <property type="match status" value="1"/>
</dbReference>
<dbReference type="PANTHER" id="PTHR30401">
    <property type="entry name" value="TRNA 2-SELENOURIDINE SYNTHASE"/>
    <property type="match status" value="1"/>
</dbReference>
<name>A0A235FBQ4_9BACL</name>
<dbReference type="Pfam" id="PF00581">
    <property type="entry name" value="Rhodanese"/>
    <property type="match status" value="1"/>
</dbReference>
<evidence type="ECO:0000259" key="2">
    <source>
        <dbReference type="PROSITE" id="PS50206"/>
    </source>
</evidence>
<reference evidence="3 4" key="1">
    <citation type="submission" date="2017-07" db="EMBL/GenBank/DDBJ databases">
        <title>Fictibacillus sp. nov. GDSW-R2A3 Genome sequencing and assembly.</title>
        <authorList>
            <person name="Mayilraj S."/>
        </authorList>
    </citation>
    <scope>NUCLEOTIDE SEQUENCE [LARGE SCALE GENOMIC DNA]</scope>
    <source>
        <strain evidence="3 4">GDSW-R2A3</strain>
    </source>
</reference>
<dbReference type="NCBIfam" id="TIGR03167">
    <property type="entry name" value="tRNA_sel_U_synt"/>
    <property type="match status" value="1"/>
</dbReference>
<sequence length="352" mass="40086">MNEESIHTVMIDEILNKLEQHILIDVRSPQEFEDFRMPGAVNIPIFSNDERAEVGTLYKQVSQDAAKMRGIEIASSKLPEIYETVKKLAEDHPEKTLAVYCARGGMRSRSIAVTMSMMGIPCVQAEGGIRSYRKKVDAYLSALDGSDKPIIVLEGLTGTMKTDILSHLQQDGLPVVNMEKMARHKGSIFGQIGESPATQKDFEAQLYHRLSELEESPYWMIESESKRIGRAVVPEFLLQGKYSGKRIYLHVPFQIRVEYICGLYQPKKYKQDIEAAVMKLGKRIAPEVFSEIKTAINDLDYETVTALLLEHYYDPRYSHAHDRYESECVEIHVKSIPEAAEKIKDVLTQWKL</sequence>
<evidence type="ECO:0000256" key="1">
    <source>
        <dbReference type="ARBA" id="ARBA00023266"/>
    </source>
</evidence>
<proteinExistence type="predicted"/>
<dbReference type="InterPro" id="IPR058840">
    <property type="entry name" value="AAA_SelU"/>
</dbReference>
<comment type="caution">
    <text evidence="3">The sequence shown here is derived from an EMBL/GenBank/DDBJ whole genome shotgun (WGS) entry which is preliminary data.</text>
</comment>
<dbReference type="GO" id="GO:0043828">
    <property type="term" value="F:tRNA 2-selenouridine synthase activity"/>
    <property type="evidence" value="ECO:0007669"/>
    <property type="project" value="InterPro"/>
</dbReference>
<keyword evidence="4" id="KW-1185">Reference proteome</keyword>
<dbReference type="GO" id="GO:0002098">
    <property type="term" value="P:tRNA wobble uridine modification"/>
    <property type="evidence" value="ECO:0007669"/>
    <property type="project" value="InterPro"/>
</dbReference>
<dbReference type="SUPFAM" id="SSF52821">
    <property type="entry name" value="Rhodanese/Cell cycle control phosphatase"/>
    <property type="match status" value="1"/>
</dbReference>
<evidence type="ECO:0000313" key="4">
    <source>
        <dbReference type="Proteomes" id="UP000215059"/>
    </source>
</evidence>
<dbReference type="SMART" id="SM00450">
    <property type="entry name" value="RHOD"/>
    <property type="match status" value="1"/>
</dbReference>
<dbReference type="Pfam" id="PF26341">
    <property type="entry name" value="AAA_SelU"/>
    <property type="match status" value="1"/>
</dbReference>
<dbReference type="EMBL" id="NOII01000001">
    <property type="protein sequence ID" value="OYD58756.1"/>
    <property type="molecule type" value="Genomic_DNA"/>
</dbReference>
<gene>
    <name evidence="3" type="ORF">CGZ90_02320</name>
</gene>
<dbReference type="RefSeq" id="WP_094250717.1">
    <property type="nucleotide sequence ID" value="NZ_JBHLXL010000001.1"/>
</dbReference>
<protein>
    <submittedName>
        <fullName evidence="3">tRNA 2-selenouridine(34) synthase MnmH</fullName>
    </submittedName>
</protein>
<dbReference type="InterPro" id="IPR001763">
    <property type="entry name" value="Rhodanese-like_dom"/>
</dbReference>
<dbReference type="Proteomes" id="UP000215059">
    <property type="component" value="Unassembled WGS sequence"/>
</dbReference>
<organism evidence="3 4">
    <name type="scientific">Fictibacillus aquaticus</name>
    <dbReference type="NCBI Taxonomy" id="2021314"/>
    <lineage>
        <taxon>Bacteria</taxon>
        <taxon>Bacillati</taxon>
        <taxon>Bacillota</taxon>
        <taxon>Bacilli</taxon>
        <taxon>Bacillales</taxon>
        <taxon>Fictibacillaceae</taxon>
        <taxon>Fictibacillus</taxon>
    </lineage>
</organism>
<accession>A0A235FBQ4</accession>
<feature type="domain" description="Rhodanese" evidence="2">
    <location>
        <begin position="17"/>
        <end position="141"/>
    </location>
</feature>
<dbReference type="InterPro" id="IPR017582">
    <property type="entry name" value="SelU"/>
</dbReference>